<dbReference type="EMBL" id="LR798275">
    <property type="protein sequence ID" value="CAB5219343.1"/>
    <property type="molecule type" value="Genomic_DNA"/>
</dbReference>
<gene>
    <name evidence="1" type="ORF">UFOVP113_71</name>
    <name evidence="2" type="ORF">UFOVP225_58</name>
</gene>
<name>A0A6J5L6P6_9CAUD</name>
<proteinExistence type="predicted"/>
<sequence length="62" mass="6913">MAGRTHEFFSGSGVFTQKRPVFKADVRRVNDGIFTGPRGAFQRYNVSIAASDVARTPYRGNF</sequence>
<evidence type="ECO:0000313" key="2">
    <source>
        <dbReference type="EMBL" id="CAB5219343.1"/>
    </source>
</evidence>
<protein>
    <submittedName>
        <fullName evidence="1">Uncharacterized protein</fullName>
    </submittedName>
</protein>
<organism evidence="1">
    <name type="scientific">uncultured Caudovirales phage</name>
    <dbReference type="NCBI Taxonomy" id="2100421"/>
    <lineage>
        <taxon>Viruses</taxon>
        <taxon>Duplodnaviria</taxon>
        <taxon>Heunggongvirae</taxon>
        <taxon>Uroviricota</taxon>
        <taxon>Caudoviricetes</taxon>
        <taxon>Peduoviridae</taxon>
        <taxon>Maltschvirus</taxon>
        <taxon>Maltschvirus maltsch</taxon>
    </lineage>
</organism>
<dbReference type="EMBL" id="LR796231">
    <property type="protein sequence ID" value="CAB4128687.1"/>
    <property type="molecule type" value="Genomic_DNA"/>
</dbReference>
<evidence type="ECO:0000313" key="1">
    <source>
        <dbReference type="EMBL" id="CAB4128687.1"/>
    </source>
</evidence>
<reference evidence="1" key="1">
    <citation type="submission" date="2020-04" db="EMBL/GenBank/DDBJ databases">
        <authorList>
            <person name="Chiriac C."/>
            <person name="Salcher M."/>
            <person name="Ghai R."/>
            <person name="Kavagutti S V."/>
        </authorList>
    </citation>
    <scope>NUCLEOTIDE SEQUENCE</scope>
</reference>
<accession>A0A6J5L6P6</accession>